<dbReference type="InterPro" id="IPR023393">
    <property type="entry name" value="START-like_dom_sf"/>
</dbReference>
<organism evidence="2 3">
    <name type="scientific">Rugamonas rivuli</name>
    <dbReference type="NCBI Taxonomy" id="2743358"/>
    <lineage>
        <taxon>Bacteria</taxon>
        <taxon>Pseudomonadati</taxon>
        <taxon>Pseudomonadota</taxon>
        <taxon>Betaproteobacteria</taxon>
        <taxon>Burkholderiales</taxon>
        <taxon>Oxalobacteraceae</taxon>
        <taxon>Telluria group</taxon>
        <taxon>Rugamonas</taxon>
    </lineage>
</organism>
<keyword evidence="1" id="KW-0472">Membrane</keyword>
<keyword evidence="1" id="KW-0812">Transmembrane</keyword>
<dbReference type="EMBL" id="WHUF01000002">
    <property type="protein sequence ID" value="MQA18988.1"/>
    <property type="molecule type" value="Genomic_DNA"/>
</dbReference>
<dbReference type="CDD" id="cd07812">
    <property type="entry name" value="SRPBCC"/>
    <property type="match status" value="1"/>
</dbReference>
<proteinExistence type="predicted"/>
<dbReference type="AlphaFoldDB" id="A0A843S949"/>
<keyword evidence="3" id="KW-1185">Reference proteome</keyword>
<protein>
    <submittedName>
        <fullName evidence="2">SRPBCC family protein</fullName>
    </submittedName>
</protein>
<keyword evidence="1" id="KW-1133">Transmembrane helix</keyword>
<sequence>MLGSFVVLVPLLIGIYTVYSARGQSPSASFAIVAPWAPLFAFVAGTALLLIEGSICIALAFPIFMLFSSLGGVIGMMLGKLNRIKTGAMNALLMLPLLTGYAETHVQLPQQLSRSTESVHIAAKPEVVWGLINHAVDIQPAEMRGGLAYAIGLPYPIEAVTQPVAGGRVRKLRWAKDVHFDEPITAWEENRYIQWTYDFKPESFPPGALDDHVLIGGRYFDLVDTSYRLTPEAGGTRLDIVVNYRVSTNFNWYAAWWGRVLVDDSARAILRFYQRRSEQA</sequence>
<accession>A0A843S949</accession>
<name>A0A843S949_9BURK</name>
<dbReference type="SUPFAM" id="SSF55961">
    <property type="entry name" value="Bet v1-like"/>
    <property type="match status" value="1"/>
</dbReference>
<comment type="caution">
    <text evidence="2">The sequence shown here is derived from an EMBL/GenBank/DDBJ whole genome shotgun (WGS) entry which is preliminary data.</text>
</comment>
<evidence type="ECO:0000256" key="1">
    <source>
        <dbReference type="SAM" id="Phobius"/>
    </source>
</evidence>
<feature type="transmembrane region" description="Helical" evidence="1">
    <location>
        <begin position="58"/>
        <end position="79"/>
    </location>
</feature>
<gene>
    <name evidence="2" type="ORF">GEV01_05605</name>
</gene>
<evidence type="ECO:0000313" key="2">
    <source>
        <dbReference type="EMBL" id="MQA18988.1"/>
    </source>
</evidence>
<dbReference type="Proteomes" id="UP000444318">
    <property type="component" value="Unassembled WGS sequence"/>
</dbReference>
<reference evidence="2 3" key="1">
    <citation type="submission" date="2019-10" db="EMBL/GenBank/DDBJ databases">
        <title>Two novel species isolated from a subtropical stream in China.</title>
        <authorList>
            <person name="Lu H."/>
        </authorList>
    </citation>
    <scope>NUCLEOTIDE SEQUENCE [LARGE SCALE GENOMIC DNA]</scope>
    <source>
        <strain evidence="2 3">FT103W</strain>
    </source>
</reference>
<feature type="transmembrane region" description="Helical" evidence="1">
    <location>
        <begin position="30"/>
        <end position="51"/>
    </location>
</feature>
<dbReference type="Gene3D" id="3.30.530.20">
    <property type="match status" value="1"/>
</dbReference>
<evidence type="ECO:0000313" key="3">
    <source>
        <dbReference type="Proteomes" id="UP000444318"/>
    </source>
</evidence>